<dbReference type="InterPro" id="IPR035906">
    <property type="entry name" value="MetI-like_sf"/>
</dbReference>
<dbReference type="Gene3D" id="1.10.3720.10">
    <property type="entry name" value="MetI-like"/>
    <property type="match status" value="1"/>
</dbReference>
<dbReference type="Pfam" id="PF00528">
    <property type="entry name" value="BPD_transp_1"/>
    <property type="match status" value="1"/>
</dbReference>
<keyword evidence="6 9" id="KW-0812">Transmembrane</keyword>
<dbReference type="EMBL" id="JABFDB010000004">
    <property type="protein sequence ID" value="NYZ19831.1"/>
    <property type="molecule type" value="Genomic_DNA"/>
</dbReference>
<dbReference type="SUPFAM" id="SSF161098">
    <property type="entry name" value="MetI-like"/>
    <property type="match status" value="1"/>
</dbReference>
<evidence type="ECO:0000256" key="1">
    <source>
        <dbReference type="ARBA" id="ARBA00004429"/>
    </source>
</evidence>
<feature type="transmembrane region" description="Helical" evidence="9">
    <location>
        <begin position="157"/>
        <end position="179"/>
    </location>
</feature>
<evidence type="ECO:0000313" key="11">
    <source>
        <dbReference type="EMBL" id="NYZ19831.1"/>
    </source>
</evidence>
<evidence type="ECO:0000256" key="7">
    <source>
        <dbReference type="ARBA" id="ARBA00022989"/>
    </source>
</evidence>
<keyword evidence="8 9" id="KW-0472">Membrane</keyword>
<evidence type="ECO:0000313" key="12">
    <source>
        <dbReference type="Proteomes" id="UP000584642"/>
    </source>
</evidence>
<keyword evidence="4" id="KW-1003">Cell membrane</keyword>
<feature type="transmembrane region" description="Helical" evidence="9">
    <location>
        <begin position="58"/>
        <end position="78"/>
    </location>
</feature>
<comment type="caution">
    <text evidence="11">The sequence shown here is derived from an EMBL/GenBank/DDBJ whole genome shotgun (WGS) entry which is preliminary data.</text>
</comment>
<evidence type="ECO:0000256" key="9">
    <source>
        <dbReference type="RuleBase" id="RU363032"/>
    </source>
</evidence>
<keyword evidence="7 9" id="KW-1133">Transmembrane helix</keyword>
<evidence type="ECO:0000256" key="5">
    <source>
        <dbReference type="ARBA" id="ARBA00022519"/>
    </source>
</evidence>
<dbReference type="PROSITE" id="PS50928">
    <property type="entry name" value="ABC_TM1"/>
    <property type="match status" value="1"/>
</dbReference>
<evidence type="ECO:0000256" key="2">
    <source>
        <dbReference type="ARBA" id="ARBA00010072"/>
    </source>
</evidence>
<dbReference type="PANTHER" id="PTHR30133">
    <property type="entry name" value="CATIONIC AMINO ACID TRANSPORTER, MEMBRANE COMPONENT"/>
    <property type="match status" value="1"/>
</dbReference>
<dbReference type="InterPro" id="IPR051613">
    <property type="entry name" value="ABC_transp_permease_HisMQ"/>
</dbReference>
<evidence type="ECO:0000259" key="10">
    <source>
        <dbReference type="PROSITE" id="PS50928"/>
    </source>
</evidence>
<reference evidence="11 12" key="1">
    <citation type="submission" date="2020-05" db="EMBL/GenBank/DDBJ databases">
        <title>Azospirillum oleiclasticum sp. nov, a nitrogen-fixing and heavy crude oil-emulsifying bacterium isolated from the crude oil of Yumen Oilfield.</title>
        <authorList>
            <person name="Wu D."/>
            <person name="Cai M."/>
            <person name="Zhang X."/>
        </authorList>
    </citation>
    <scope>NUCLEOTIDE SEQUENCE [LARGE SCALE GENOMIC DNA]</scope>
    <source>
        <strain evidence="11 12">ROY-1-1-2</strain>
    </source>
</reference>
<evidence type="ECO:0000256" key="6">
    <source>
        <dbReference type="ARBA" id="ARBA00022692"/>
    </source>
</evidence>
<gene>
    <name evidence="11" type="ORF">HND93_08910</name>
</gene>
<sequence length="236" mass="25749">MLELISFGEKGYGWLLVQGAWITLQLSFVGFAAALVLGVLIAMATLERRGLRWMAWRVYASVFMGVPSLLVIFLLFFGGAEIVRGLLAPFGIKAKLDMTPFTAGAIGLAIVYSAYMAELVRGAIQNVPKGQLESAAALCIPRTHIWTKVILPQAARLALPGLVNLWIILLKDTALVSLVGLNDIIAQAKIAAGSTKQPFVFYTAAAVFFILFGAVTVRYSRYLRERLERGQRTAQT</sequence>
<accession>A0ABX2T6M0</accession>
<feature type="domain" description="ABC transmembrane type-1" evidence="10">
    <location>
        <begin position="20"/>
        <end position="220"/>
    </location>
</feature>
<dbReference type="CDD" id="cd06261">
    <property type="entry name" value="TM_PBP2"/>
    <property type="match status" value="1"/>
</dbReference>
<feature type="transmembrane region" description="Helical" evidence="9">
    <location>
        <begin position="20"/>
        <end position="46"/>
    </location>
</feature>
<keyword evidence="3 9" id="KW-0813">Transport</keyword>
<feature type="transmembrane region" description="Helical" evidence="9">
    <location>
        <begin position="98"/>
        <end position="115"/>
    </location>
</feature>
<comment type="similarity">
    <text evidence="2">Belongs to the binding-protein-dependent transport system permease family. HisMQ subfamily.</text>
</comment>
<dbReference type="NCBIfam" id="TIGR01726">
    <property type="entry name" value="HEQRo_perm_3TM"/>
    <property type="match status" value="1"/>
</dbReference>
<dbReference type="PANTHER" id="PTHR30133:SF2">
    <property type="entry name" value="ARGININE ABC TRANSPORTER PERMEASE PROTEIN ARTQ"/>
    <property type="match status" value="1"/>
</dbReference>
<evidence type="ECO:0000256" key="4">
    <source>
        <dbReference type="ARBA" id="ARBA00022475"/>
    </source>
</evidence>
<evidence type="ECO:0000256" key="3">
    <source>
        <dbReference type="ARBA" id="ARBA00022448"/>
    </source>
</evidence>
<feature type="transmembrane region" description="Helical" evidence="9">
    <location>
        <begin position="199"/>
        <end position="219"/>
    </location>
</feature>
<keyword evidence="12" id="KW-1185">Reference proteome</keyword>
<comment type="subcellular location">
    <subcellularLocation>
        <location evidence="1">Cell inner membrane</location>
        <topology evidence="1">Multi-pass membrane protein</topology>
    </subcellularLocation>
    <subcellularLocation>
        <location evidence="9">Cell membrane</location>
        <topology evidence="9">Multi-pass membrane protein</topology>
    </subcellularLocation>
</comment>
<dbReference type="Proteomes" id="UP000584642">
    <property type="component" value="Unassembled WGS sequence"/>
</dbReference>
<evidence type="ECO:0000256" key="8">
    <source>
        <dbReference type="ARBA" id="ARBA00023136"/>
    </source>
</evidence>
<dbReference type="InterPro" id="IPR010065">
    <property type="entry name" value="AA_ABC_transptr_permease_3TM"/>
</dbReference>
<dbReference type="InterPro" id="IPR000515">
    <property type="entry name" value="MetI-like"/>
</dbReference>
<keyword evidence="5" id="KW-0997">Cell inner membrane</keyword>
<name>A0ABX2T6M0_9PROT</name>
<organism evidence="11 12">
    <name type="scientific">Azospirillum oleiclasticum</name>
    <dbReference type="NCBI Taxonomy" id="2735135"/>
    <lineage>
        <taxon>Bacteria</taxon>
        <taxon>Pseudomonadati</taxon>
        <taxon>Pseudomonadota</taxon>
        <taxon>Alphaproteobacteria</taxon>
        <taxon>Rhodospirillales</taxon>
        <taxon>Azospirillaceae</taxon>
        <taxon>Azospirillum</taxon>
    </lineage>
</organism>
<protein>
    <submittedName>
        <fullName evidence="11">ABC transporter permease subunit</fullName>
    </submittedName>
</protein>
<dbReference type="RefSeq" id="WP_180281593.1">
    <property type="nucleotide sequence ID" value="NZ_JABFDB010000004.1"/>
</dbReference>
<proteinExistence type="inferred from homology"/>